<feature type="active site" description="Proton acceptor; for dehydratase activity" evidence="14">
    <location>
        <position position="962"/>
    </location>
</feature>
<dbReference type="Proteomes" id="UP000309033">
    <property type="component" value="Unassembled WGS sequence"/>
</dbReference>
<dbReference type="InterPro" id="IPR013968">
    <property type="entry name" value="PKS_KR"/>
</dbReference>
<dbReference type="GO" id="GO:0033068">
    <property type="term" value="P:macrolide biosynthetic process"/>
    <property type="evidence" value="ECO:0007669"/>
    <property type="project" value="UniProtKB-ARBA"/>
</dbReference>
<feature type="region of interest" description="C-terminal hotdog fold" evidence="14">
    <location>
        <begin position="1067"/>
        <end position="1202"/>
    </location>
</feature>
<feature type="domain" description="Ketosynthase family 3 (KS3)" evidence="17">
    <location>
        <begin position="34"/>
        <end position="445"/>
    </location>
</feature>
<dbReference type="GO" id="GO:0004312">
    <property type="term" value="F:fatty acid synthase activity"/>
    <property type="evidence" value="ECO:0007669"/>
    <property type="project" value="TreeGrafter"/>
</dbReference>
<dbReference type="FunFam" id="3.40.47.10:FF:000019">
    <property type="entry name" value="Polyketide synthase type I"/>
    <property type="match status" value="2"/>
</dbReference>
<dbReference type="InterPro" id="IPR020841">
    <property type="entry name" value="PKS_Beta-ketoAc_synthase_dom"/>
</dbReference>
<dbReference type="Gene3D" id="3.40.50.720">
    <property type="entry name" value="NAD(P)-binding Rossmann-like Domain"/>
    <property type="match status" value="1"/>
</dbReference>
<dbReference type="InterPro" id="IPR020807">
    <property type="entry name" value="PKS_DH"/>
</dbReference>
<evidence type="ECO:0000313" key="19">
    <source>
        <dbReference type="EMBL" id="TLP54731.1"/>
    </source>
</evidence>
<dbReference type="EC" id="2.3.1.94" evidence="13"/>
<dbReference type="SMART" id="SM00826">
    <property type="entry name" value="PKS_DH"/>
    <property type="match status" value="1"/>
</dbReference>
<dbReference type="SUPFAM" id="SSF53901">
    <property type="entry name" value="Thiolase-like"/>
    <property type="match status" value="2"/>
</dbReference>
<dbReference type="SMART" id="SM00822">
    <property type="entry name" value="PKS_KR"/>
    <property type="match status" value="1"/>
</dbReference>
<dbReference type="Pfam" id="PF08990">
    <property type="entry name" value="Docking"/>
    <property type="match status" value="1"/>
</dbReference>
<dbReference type="GO" id="GO:0006633">
    <property type="term" value="P:fatty acid biosynthetic process"/>
    <property type="evidence" value="ECO:0007669"/>
    <property type="project" value="InterPro"/>
</dbReference>
<dbReference type="SUPFAM" id="SSF101173">
    <property type="entry name" value="Docking domain B of the erythromycin polyketide synthase (DEBS)"/>
    <property type="match status" value="1"/>
</dbReference>
<dbReference type="InterPro" id="IPR001227">
    <property type="entry name" value="Ac_transferase_dom_sf"/>
</dbReference>
<dbReference type="InterPro" id="IPR049552">
    <property type="entry name" value="PKS_DH_N"/>
</dbReference>
<dbReference type="FunFam" id="1.10.1200.10:FF:000007">
    <property type="entry name" value="Probable polyketide synthase pks17"/>
    <property type="match status" value="1"/>
</dbReference>
<keyword evidence="5" id="KW-0677">Repeat</keyword>
<feature type="domain" description="Carrier" evidence="16">
    <location>
        <begin position="1676"/>
        <end position="1751"/>
    </location>
</feature>
<dbReference type="CDD" id="cd00833">
    <property type="entry name" value="PKS"/>
    <property type="match status" value="2"/>
</dbReference>
<keyword evidence="7" id="KW-0511">Multifunctional enzyme</keyword>
<evidence type="ECO:0000259" key="17">
    <source>
        <dbReference type="PROSITE" id="PS52004"/>
    </source>
</evidence>
<evidence type="ECO:0000256" key="10">
    <source>
        <dbReference type="ARBA" id="ARBA00060158"/>
    </source>
</evidence>
<dbReference type="InterPro" id="IPR009081">
    <property type="entry name" value="PP-bd_ACP"/>
</dbReference>
<evidence type="ECO:0000256" key="14">
    <source>
        <dbReference type="PROSITE-ProRule" id="PRU01363"/>
    </source>
</evidence>
<keyword evidence="20" id="KW-1185">Reference proteome</keyword>
<comment type="catalytic activity">
    <reaction evidence="9">
        <text>6 (S)-methylmalonyl-CoA + propanoyl-CoA + 6 NADPH + 12 H(+) = 6-deoxyerythronolide B + 6 CO2 + 6 NADP(+) + 7 CoA + H2O</text>
        <dbReference type="Rhea" id="RHEA:23068"/>
        <dbReference type="ChEBI" id="CHEBI:15377"/>
        <dbReference type="ChEBI" id="CHEBI:15378"/>
        <dbReference type="ChEBI" id="CHEBI:16089"/>
        <dbReference type="ChEBI" id="CHEBI:16526"/>
        <dbReference type="ChEBI" id="CHEBI:57287"/>
        <dbReference type="ChEBI" id="CHEBI:57327"/>
        <dbReference type="ChEBI" id="CHEBI:57392"/>
        <dbReference type="ChEBI" id="CHEBI:57783"/>
        <dbReference type="ChEBI" id="CHEBI:58349"/>
        <dbReference type="EC" id="2.3.1.94"/>
    </reaction>
</comment>
<dbReference type="OrthoDB" id="4537517at2"/>
<dbReference type="CDD" id="cd08956">
    <property type="entry name" value="KR_3_FAS_SDR_x"/>
    <property type="match status" value="1"/>
</dbReference>
<keyword evidence="4" id="KW-0808">Transferase</keyword>
<dbReference type="InterPro" id="IPR055123">
    <property type="entry name" value="SpnB-like_Rossmann"/>
</dbReference>
<dbReference type="InterPro" id="IPR036736">
    <property type="entry name" value="ACP-like_sf"/>
</dbReference>
<accession>A0A5R8YMN6</accession>
<evidence type="ECO:0000256" key="9">
    <source>
        <dbReference type="ARBA" id="ARBA00052442"/>
    </source>
</evidence>
<evidence type="ECO:0000313" key="20">
    <source>
        <dbReference type="Proteomes" id="UP000309033"/>
    </source>
</evidence>
<dbReference type="Gene3D" id="3.40.47.10">
    <property type="match status" value="2"/>
</dbReference>
<reference evidence="19" key="1">
    <citation type="submission" date="2019-05" db="EMBL/GenBank/DDBJ databases">
        <title>Isolation, diversity and antifungal activity of Actinobacteria from wheat.</title>
        <authorList>
            <person name="Yu B."/>
        </authorList>
    </citation>
    <scope>NUCLEOTIDE SEQUENCE [LARGE SCALE GENOMIC DNA]</scope>
    <source>
        <strain evidence="19">NEAU-HEGS1-5</strain>
    </source>
</reference>
<dbReference type="FunFam" id="3.40.366.10:FF:000002">
    <property type="entry name" value="Probable polyketide synthase 2"/>
    <property type="match status" value="1"/>
</dbReference>
<evidence type="ECO:0000256" key="15">
    <source>
        <dbReference type="SAM" id="MobiDB-lite"/>
    </source>
</evidence>
<evidence type="ECO:0000259" key="18">
    <source>
        <dbReference type="PROSITE" id="PS52019"/>
    </source>
</evidence>
<evidence type="ECO:0000256" key="11">
    <source>
        <dbReference type="ARBA" id="ARBA00060622"/>
    </source>
</evidence>
<dbReference type="InterPro" id="IPR014043">
    <property type="entry name" value="Acyl_transferase_dom"/>
</dbReference>
<sequence length="2180" mass="227915">MGNEERLLEYLRRTTADLREAKRRLAELEHRSSGEPIAIVGMACRYPHGVSSPEDLWNLVVDEVDATSAFPADRGWPEDLYDPEPGKPGKAYTREGAFLYDAGDFDAAFFGISPREALAMDPQQRLLLETTWEAFERAGIDPGTLKGSATGVFTGMMYHDYADAQGTGSVASGRVSYIFGFEGPCVTVDTACSSSLVAVHLAAQSLRAGESTLALASGVCLMASPDAFVEFSKQRALSPDGRCRSYAAAADGTGWGEGCGVLLLERLSDARANGHPVLAVLRATATNQDGASSGLTAPNGPSQQRLIRRALEHAGLSPADVDVVEGHGTGTKLGDPIEAQAIIATYGQNRPDDRPLWLGSLKSNLGHTQSAAGVGGVIKMVQAIRHGLMPRTLHVDAPTPNVDWSAGNVRLLTEATPWPEVDRPRRAAVSSFGVSGTNAHVIIEQAADSPAASHSETPGEVTGESPSDSPAEAGASPVTSWILSAKSPEALRAQAGQLRSHLNVRPELEAADVAHSLATARARFEHRAVVLGGDRDELVAGLAALAAGQNDAKVVTGVAPVTRRPVFVFPGQGSQWAGMAADLIDQAPAFADRMAACARALEPFVDWDLFAVLRREPGAPGFDRVDVVQPVLWAVMVSLAELWRANGVVPEAVVGHSQGEIAAAVVAGALSLEDGARVVALRSRLIGEQLAGQGGMMSVPLGAEAATARIERWGGRLCLAAVNGPGSVVVCGDPEALAELFAELTGEGLRAKNIPVDYASHSQYVEAIRESLIEILAPVTPRPASVAFYSTVTGDLADTTAFGAEYWYTNLRETVRFDEATRALLRDGFDLWVECSPHPVLRHGVEATFEAEEADAAVVGSLLRDQGDLTRFLTSLANAHVCGAKVDWTAGRPAARVVDLPTYAFQRERYWQNPESAVEVTALGQEPIDHPLLRAAVTLADGDGHLFTGRVSLRTHPWLADHDALGTVLMPGTGFVDLALIAGQQAGCPVLEELTIQAPLILADDENVLVQVVVGPADESGARPVAVHSRRDDDPDGPWTCHASGALRDRAATPSDAGLATWPPRDATAIALDGAYDRLLERGYAYGPVFQGLRAAWRRGDELFAEVRLPEEAHGDAERFAVHPAALDAALHTALVTGSGDTVLPFAWTDVTLHAVGATELRVRLTPEGPDAVRLEAADAAGRPVLTVAGLVSRPVSAEQLAPAAETKALSPYRIVWRPVSAPAEGPAESIEVAVYHCPVPAGDAVPGEVRDIVRQVLGALRDRLADERAATGPLVLVTRGAVAVDGGPVELTQAPVWGLVRAAQAENPGAFVLVDADESDVTPETLARAAATGEPELALRGGELLVPRLALVPETDGVPGSSLAPAGAAQNGAALDAAVPGGAASGGRVLDPDGTVLITGGTGGLGGRVARHLVTAYGVRRLVLTSRRGVAAPGAAELREELIGLGADVTIAACDVADRAALAAVIDAIPAGHPLTGVVHTAGVLADGVLATLTPDDFEAVLRPKADAAWHLHELTEHLDLAVFALFSSVAGTIGAAGQANYATANAFLDALAAHRRASGLSATSMAWGPWTGVGMADALDDQHARRLRRDGLPPLTPEQGLILFDAALAAGDAHLALVRLDPAGLRAQASADALPTVLGDLVRRPPRRASRDSGTADGSLADRLAGLGPDEVTRTLLDLVRTCVADVLRHSSADAIEPDRAFKELGFDSLTALEMRNRLNAATGLRLPATMIFDYPTSRAAANRLAELLAPAATSASVPVPASAVTPGADEPIAIIGMACRYPGGVASPEDLWRLVADGVDAISEFPADRGWDVDALYDPERGAPGKVYARGGGFLYEGAEFDAGFFGISPNEALTMDPQQRLLLETSWEAIERAGIDPDTLRGSATGVFAGMMYHDYAANSSTGSIASGRVSYVFGFEGPSVTIDTACSSSLVALHLAVQSVRSGECSLALAGGVTLMATPEMLVDFSEQQGLSPDGRCRAYGAGADGTSLGEGVGVLLVERLSDARRLGHRVLAVVRGSAVNQDGASNGLTAPNGPSQERVIRQALANARLSVRDVDAVEGHGTGTTLGDPIEAQAVLATYGQDRPEERPLWLGSLKSNIGHAQAAAGVGGVIKMVQAIRHGVLPKTLHVDEPSPHIEWSAGHVRLLTEAMPWPEVDRPRRAGVSSFGISGTNAHV</sequence>
<keyword evidence="6" id="KW-0045">Antibiotic biosynthesis</keyword>
<dbReference type="PROSITE" id="PS52004">
    <property type="entry name" value="KS3_2"/>
    <property type="match status" value="2"/>
</dbReference>
<dbReference type="InterPro" id="IPR050091">
    <property type="entry name" value="PKS_NRPS_Biosynth_Enz"/>
</dbReference>
<dbReference type="Pfam" id="PF00550">
    <property type="entry name" value="PP-binding"/>
    <property type="match status" value="1"/>
</dbReference>
<dbReference type="GO" id="GO:0047879">
    <property type="term" value="F:erythronolide synthase activity"/>
    <property type="evidence" value="ECO:0007669"/>
    <property type="project" value="UniProtKB-EC"/>
</dbReference>
<keyword evidence="8" id="KW-0012">Acyltransferase</keyword>
<dbReference type="Pfam" id="PF14765">
    <property type="entry name" value="PS-DH"/>
    <property type="match status" value="1"/>
</dbReference>
<evidence type="ECO:0000256" key="3">
    <source>
        <dbReference type="ARBA" id="ARBA00022553"/>
    </source>
</evidence>
<evidence type="ECO:0000256" key="6">
    <source>
        <dbReference type="ARBA" id="ARBA00023194"/>
    </source>
</evidence>
<keyword evidence="3" id="KW-0597">Phosphoprotein</keyword>
<dbReference type="InterPro" id="IPR042104">
    <property type="entry name" value="PKS_dehydratase_sf"/>
</dbReference>
<dbReference type="InterPro" id="IPR014031">
    <property type="entry name" value="Ketoacyl_synth_C"/>
</dbReference>
<dbReference type="SMART" id="SM00823">
    <property type="entry name" value="PKS_PP"/>
    <property type="match status" value="1"/>
</dbReference>
<dbReference type="Gene3D" id="3.40.366.10">
    <property type="entry name" value="Malonyl-Coenzyme A Acyl Carrier Protein, domain 2"/>
    <property type="match status" value="1"/>
</dbReference>
<dbReference type="InterPro" id="IPR057326">
    <property type="entry name" value="KR_dom"/>
</dbReference>
<protein>
    <recommendedName>
        <fullName evidence="13">6-deoxyerythronolide-B synthase</fullName>
        <ecNumber evidence="13">2.3.1.94</ecNumber>
    </recommendedName>
</protein>
<evidence type="ECO:0000256" key="1">
    <source>
        <dbReference type="ARBA" id="ARBA00001957"/>
    </source>
</evidence>
<feature type="region of interest" description="Disordered" evidence="15">
    <location>
        <begin position="1646"/>
        <end position="1666"/>
    </location>
</feature>
<comment type="caution">
    <text evidence="19">The sequence shown here is derived from an EMBL/GenBank/DDBJ whole genome shotgun (WGS) entry which is preliminary data.</text>
</comment>
<dbReference type="PROSITE" id="PS52019">
    <property type="entry name" value="PKS_MFAS_DH"/>
    <property type="match status" value="1"/>
</dbReference>
<dbReference type="InterPro" id="IPR006162">
    <property type="entry name" value="Ppantetheine_attach_site"/>
</dbReference>
<dbReference type="SUPFAM" id="SSF52151">
    <property type="entry name" value="FabD/lysophospholipase-like"/>
    <property type="match status" value="1"/>
</dbReference>
<organism evidence="19 20">
    <name type="scientific">Microbispora triticiradicis</name>
    <dbReference type="NCBI Taxonomy" id="2200763"/>
    <lineage>
        <taxon>Bacteria</taxon>
        <taxon>Bacillati</taxon>
        <taxon>Actinomycetota</taxon>
        <taxon>Actinomycetes</taxon>
        <taxon>Streptosporangiales</taxon>
        <taxon>Streptosporangiaceae</taxon>
        <taxon>Microbispora</taxon>
    </lineage>
</organism>
<dbReference type="GO" id="GO:0004315">
    <property type="term" value="F:3-oxoacyl-[acyl-carrier-protein] synthase activity"/>
    <property type="evidence" value="ECO:0007669"/>
    <property type="project" value="InterPro"/>
</dbReference>
<evidence type="ECO:0000256" key="8">
    <source>
        <dbReference type="ARBA" id="ARBA00023315"/>
    </source>
</evidence>
<dbReference type="Pfam" id="PF00698">
    <property type="entry name" value="Acyl_transf_1"/>
    <property type="match status" value="1"/>
</dbReference>
<dbReference type="InterPro" id="IPR014030">
    <property type="entry name" value="Ketoacyl_synth_N"/>
</dbReference>
<dbReference type="InterPro" id="IPR015083">
    <property type="entry name" value="NorB/c/GfsB-D-like_docking"/>
</dbReference>
<dbReference type="InterPro" id="IPR020806">
    <property type="entry name" value="PKS_PP-bd"/>
</dbReference>
<evidence type="ECO:0000256" key="13">
    <source>
        <dbReference type="ARBA" id="ARBA00066981"/>
    </source>
</evidence>
<feature type="region of interest" description="N-terminal hotdog fold" evidence="14">
    <location>
        <begin position="930"/>
        <end position="1054"/>
    </location>
</feature>
<dbReference type="InterPro" id="IPR016036">
    <property type="entry name" value="Malonyl_transacylase_ACP-bd"/>
</dbReference>
<dbReference type="InterPro" id="IPR049551">
    <property type="entry name" value="PKS_DH_C"/>
</dbReference>
<dbReference type="SUPFAM" id="SSF47336">
    <property type="entry name" value="ACP-like"/>
    <property type="match status" value="1"/>
</dbReference>
<proteinExistence type="predicted"/>
<dbReference type="Pfam" id="PF21089">
    <property type="entry name" value="PKS_DH_N"/>
    <property type="match status" value="1"/>
</dbReference>
<dbReference type="PANTHER" id="PTHR43775:SF51">
    <property type="entry name" value="INACTIVE PHENOLPHTHIOCEROL SYNTHESIS POLYKETIDE SYNTHASE TYPE I PKS1-RELATED"/>
    <property type="match status" value="1"/>
</dbReference>
<dbReference type="PANTHER" id="PTHR43775">
    <property type="entry name" value="FATTY ACID SYNTHASE"/>
    <property type="match status" value="1"/>
</dbReference>
<dbReference type="SUPFAM" id="SSF55048">
    <property type="entry name" value="Probable ACP-binding domain of malonyl-CoA ACP transacylase"/>
    <property type="match status" value="1"/>
</dbReference>
<evidence type="ECO:0000256" key="2">
    <source>
        <dbReference type="ARBA" id="ARBA00022450"/>
    </source>
</evidence>
<evidence type="ECO:0000256" key="7">
    <source>
        <dbReference type="ARBA" id="ARBA00023268"/>
    </source>
</evidence>
<keyword evidence="2" id="KW-0596">Phosphopantetheine</keyword>
<evidence type="ECO:0000256" key="5">
    <source>
        <dbReference type="ARBA" id="ARBA00022737"/>
    </source>
</evidence>
<dbReference type="SMART" id="SM00827">
    <property type="entry name" value="PKS_AT"/>
    <property type="match status" value="1"/>
</dbReference>
<comment type="cofactor">
    <cofactor evidence="1">
        <name>pantetheine 4'-phosphate</name>
        <dbReference type="ChEBI" id="CHEBI:47942"/>
    </cofactor>
</comment>
<dbReference type="Gene3D" id="3.10.129.110">
    <property type="entry name" value="Polyketide synthase dehydratase"/>
    <property type="match status" value="1"/>
</dbReference>
<dbReference type="Pfam" id="PF08659">
    <property type="entry name" value="KR"/>
    <property type="match status" value="1"/>
</dbReference>
<dbReference type="Pfam" id="PF22953">
    <property type="entry name" value="SpnB_Rossmann"/>
    <property type="match status" value="1"/>
</dbReference>
<feature type="non-terminal residue" evidence="19">
    <location>
        <position position="2180"/>
    </location>
</feature>
<dbReference type="InterPro" id="IPR018201">
    <property type="entry name" value="Ketoacyl_synth_AS"/>
</dbReference>
<name>A0A5R8YMN6_9ACTN</name>
<dbReference type="Pfam" id="PF00109">
    <property type="entry name" value="ketoacyl-synt"/>
    <property type="match status" value="2"/>
</dbReference>
<gene>
    <name evidence="19" type="ORF">FED44_26575</name>
</gene>
<feature type="region of interest" description="Disordered" evidence="15">
    <location>
        <begin position="447"/>
        <end position="476"/>
    </location>
</feature>
<dbReference type="InterPro" id="IPR036291">
    <property type="entry name" value="NAD(P)-bd_dom_sf"/>
</dbReference>
<dbReference type="InterPro" id="IPR016039">
    <property type="entry name" value="Thiolase-like"/>
</dbReference>
<dbReference type="EMBL" id="VANP01000012">
    <property type="protein sequence ID" value="TLP54731.1"/>
    <property type="molecule type" value="Genomic_DNA"/>
</dbReference>
<dbReference type="GO" id="GO:0031177">
    <property type="term" value="F:phosphopantetheine binding"/>
    <property type="evidence" value="ECO:0007669"/>
    <property type="project" value="InterPro"/>
</dbReference>
<dbReference type="PROSITE" id="PS50075">
    <property type="entry name" value="CARRIER"/>
    <property type="match status" value="1"/>
</dbReference>
<evidence type="ECO:0000259" key="16">
    <source>
        <dbReference type="PROSITE" id="PS50075"/>
    </source>
</evidence>
<evidence type="ECO:0000256" key="12">
    <source>
        <dbReference type="ARBA" id="ARBA00063272"/>
    </source>
</evidence>
<dbReference type="Gene3D" id="1.10.1200.10">
    <property type="entry name" value="ACP-like"/>
    <property type="match status" value="1"/>
</dbReference>
<comment type="function">
    <text evidence="10">Involved in the biosynthesis of antibiotic erythromycin via the biosynthesis of its aglycone precursor, 6-deoxyerythronolide B (6-dEB).</text>
</comment>
<dbReference type="InterPro" id="IPR016035">
    <property type="entry name" value="Acyl_Trfase/lysoPLipase"/>
</dbReference>
<dbReference type="Pfam" id="PF02801">
    <property type="entry name" value="Ketoacyl-synt_C"/>
    <property type="match status" value="2"/>
</dbReference>
<dbReference type="PROSITE" id="PS00012">
    <property type="entry name" value="PHOSPHOPANTETHEINE"/>
    <property type="match status" value="1"/>
</dbReference>
<feature type="active site" description="Proton donor; for dehydratase activity" evidence="14">
    <location>
        <position position="1128"/>
    </location>
</feature>
<dbReference type="InterPro" id="IPR049900">
    <property type="entry name" value="PKS_mFAS_DH"/>
</dbReference>
<dbReference type="PROSITE" id="PS00606">
    <property type="entry name" value="KS3_1"/>
    <property type="match status" value="2"/>
</dbReference>
<dbReference type="SMART" id="SM01294">
    <property type="entry name" value="PKS_PP_betabranch"/>
    <property type="match status" value="1"/>
</dbReference>
<evidence type="ECO:0000256" key="4">
    <source>
        <dbReference type="ARBA" id="ARBA00022679"/>
    </source>
</evidence>
<feature type="domain" description="Ketosynthase family 3 (KS3)" evidence="17">
    <location>
        <begin position="1772"/>
        <end position="2180"/>
    </location>
</feature>
<dbReference type="SMART" id="SM00825">
    <property type="entry name" value="PKS_KS"/>
    <property type="match status" value="2"/>
</dbReference>
<dbReference type="Gene3D" id="3.30.70.3290">
    <property type="match status" value="1"/>
</dbReference>
<comment type="pathway">
    <text evidence="11">Antibiotic biosynthesis; erythromycin biosynthesis.</text>
</comment>
<comment type="subunit">
    <text evidence="12">Homodimer. Erythronolide synthase is composed of EryAI, EryAII and EryAIII multimodular (2 modules) polypeptides each coding for a functional synthase subunit which participates in 2 of the six FAS-like elongation steps required for formation of the polyketide. Module 1, 2, 3, 4, 5, and 6 participating in biosynthesis steps 1, 2, 3, 4, 5, and 6, respectively.</text>
</comment>
<dbReference type="InterPro" id="IPR036299">
    <property type="entry name" value="Polyketide_synth_docking_sf"/>
</dbReference>
<dbReference type="SUPFAM" id="SSF51735">
    <property type="entry name" value="NAD(P)-binding Rossmann-fold domains"/>
    <property type="match status" value="2"/>
</dbReference>
<dbReference type="Pfam" id="PF22621">
    <property type="entry name" value="CurL-like_PKS_C"/>
    <property type="match status" value="1"/>
</dbReference>
<feature type="domain" description="PKS/mFAS DH" evidence="18">
    <location>
        <begin position="930"/>
        <end position="1202"/>
    </location>
</feature>